<dbReference type="EMBL" id="CVMV01000110">
    <property type="protein sequence ID" value="CRG97661.1"/>
    <property type="molecule type" value="Genomic_DNA"/>
</dbReference>
<evidence type="ECO:0000313" key="5">
    <source>
        <dbReference type="Proteomes" id="UP000220797"/>
    </source>
</evidence>
<evidence type="ECO:0000256" key="2">
    <source>
        <dbReference type="SAM" id="SignalP"/>
    </source>
</evidence>
<evidence type="ECO:0000313" key="4">
    <source>
        <dbReference type="EMBL" id="CRG97661.1"/>
    </source>
</evidence>
<accession>A0A1J1GYX1</accession>
<keyword evidence="1" id="KW-0812">Transmembrane</keyword>
<dbReference type="SMART" id="SM00970">
    <property type="entry name" value="s48_45"/>
    <property type="match status" value="1"/>
</dbReference>
<sequence length="431" mass="50096">MYILCFLFFFYFFFCSSVENTGYICDFTSEKYNLGININKSEDVICYHKLSRGDTIGIIIPKYEKGYEDFHIITKCFDEISLEPSGDSRKSIYSIFKKNQIELSETQITFNNDNNTSILKINEVEKPTLFYCIFENRDDNKLLTHRGIVEISVDKNPTYNSPSSTDIILDLFNKLTPNVNVGQNSFYIMGYPGYTLYILAQLLNKPLYFFNDNCPLNFEKIGDIYKYTFPKGNAQNFKFFCPMYYEDNNVQIYIALIIIEFRDVGQSLDDIKKGIINKQMKDDIEKNLNKMLNGVEHDYIGNDQLQGLSIEMNDEKNIDLQLDYPCRDSCNNDKCKDFFDNSSCSSKCGHGYRLMNGYDLNNIAHIVVPCNNGECKIEDEIEPLIIFTYTSMIFFCIIITIFTIMIYFLITNRNKKVADPFVTYDSNLNTL</sequence>
<feature type="domain" description="6-Cys" evidence="3">
    <location>
        <begin position="21"/>
        <end position="156"/>
    </location>
</feature>
<keyword evidence="5" id="KW-1185">Reference proteome</keyword>
<evidence type="ECO:0000256" key="1">
    <source>
        <dbReference type="SAM" id="Phobius"/>
    </source>
</evidence>
<keyword evidence="2" id="KW-0732">Signal</keyword>
<dbReference type="PROSITE" id="PS51701">
    <property type="entry name" value="6_CYS"/>
    <property type="match status" value="1"/>
</dbReference>
<dbReference type="Proteomes" id="UP000220797">
    <property type="component" value="Unassembled WGS sequence"/>
</dbReference>
<feature type="transmembrane region" description="Helical" evidence="1">
    <location>
        <begin position="384"/>
        <end position="410"/>
    </location>
</feature>
<proteinExistence type="predicted"/>
<gene>
    <name evidence="4" type="primary">SSP3</name>
    <name evidence="4" type="ORF">PGAL8A_00523700</name>
</gene>
<keyword evidence="1" id="KW-1133">Transmembrane helix</keyword>
<evidence type="ECO:0000259" key="3">
    <source>
        <dbReference type="PROSITE" id="PS51701"/>
    </source>
</evidence>
<dbReference type="OrthoDB" id="369004at2759"/>
<name>A0A1J1GYX1_PLAGA</name>
<dbReference type="RefSeq" id="XP_028530462.1">
    <property type="nucleotide sequence ID" value="XM_028674072.1"/>
</dbReference>
<reference evidence="4" key="1">
    <citation type="submission" date="2015-04" db="EMBL/GenBank/DDBJ databases">
        <authorList>
            <consortium name="Pathogen Informatics"/>
        </authorList>
    </citation>
    <scope>NUCLEOTIDE SEQUENCE [LARGE SCALE GENOMIC DNA]</scope>
    <source>
        <strain evidence="4">8A</strain>
    </source>
</reference>
<protein>
    <submittedName>
        <fullName evidence="4">Sporozoite surface protein 3, putative</fullName>
    </submittedName>
</protein>
<feature type="chain" id="PRO_5013176092" evidence="2">
    <location>
        <begin position="18"/>
        <end position="431"/>
    </location>
</feature>
<dbReference type="AlphaFoldDB" id="A0A1J1GYX1"/>
<feature type="signal peptide" evidence="2">
    <location>
        <begin position="1"/>
        <end position="17"/>
    </location>
</feature>
<dbReference type="Pfam" id="PF07422">
    <property type="entry name" value="s48_45"/>
    <property type="match status" value="1"/>
</dbReference>
<keyword evidence="1" id="KW-0472">Membrane</keyword>
<organism evidence="4 5">
    <name type="scientific">Plasmodium gallinaceum</name>
    <dbReference type="NCBI Taxonomy" id="5849"/>
    <lineage>
        <taxon>Eukaryota</taxon>
        <taxon>Sar</taxon>
        <taxon>Alveolata</taxon>
        <taxon>Apicomplexa</taxon>
        <taxon>Aconoidasida</taxon>
        <taxon>Haemosporida</taxon>
        <taxon>Plasmodiidae</taxon>
        <taxon>Plasmodium</taxon>
        <taxon>Plasmodium (Haemamoeba)</taxon>
    </lineage>
</organism>
<dbReference type="GeneID" id="39733770"/>
<dbReference type="InterPro" id="IPR010884">
    <property type="entry name" value="6_CYS_dom"/>
</dbReference>
<dbReference type="VEuPathDB" id="PlasmoDB:PGAL8A_00523700"/>
<comment type="caution">
    <text evidence="4">The sequence shown here is derived from an EMBL/GenBank/DDBJ whole genome shotgun (WGS) entry which is preliminary data.</text>
</comment>